<reference evidence="1" key="1">
    <citation type="submission" date="2021-06" db="EMBL/GenBank/DDBJ databases">
        <authorList>
            <person name="Kallberg Y."/>
            <person name="Tangrot J."/>
            <person name="Rosling A."/>
        </authorList>
    </citation>
    <scope>NUCLEOTIDE SEQUENCE</scope>
    <source>
        <strain evidence="1">AU212A</strain>
    </source>
</reference>
<name>A0ACA9L1N7_9GLOM</name>
<dbReference type="EMBL" id="CAJVPM010003382">
    <property type="protein sequence ID" value="CAG8500665.1"/>
    <property type="molecule type" value="Genomic_DNA"/>
</dbReference>
<feature type="non-terminal residue" evidence="1">
    <location>
        <position position="147"/>
    </location>
</feature>
<gene>
    <name evidence="1" type="ORF">SCALOS_LOCUS3228</name>
</gene>
<evidence type="ECO:0000313" key="1">
    <source>
        <dbReference type="EMBL" id="CAG8500665.1"/>
    </source>
</evidence>
<evidence type="ECO:0000313" key="2">
    <source>
        <dbReference type="Proteomes" id="UP000789860"/>
    </source>
</evidence>
<keyword evidence="2" id="KW-1185">Reference proteome</keyword>
<comment type="caution">
    <text evidence="1">The sequence shown here is derived from an EMBL/GenBank/DDBJ whole genome shotgun (WGS) entry which is preliminary data.</text>
</comment>
<feature type="non-terminal residue" evidence="1">
    <location>
        <position position="1"/>
    </location>
</feature>
<dbReference type="Proteomes" id="UP000789860">
    <property type="component" value="Unassembled WGS sequence"/>
</dbReference>
<protein>
    <submittedName>
        <fullName evidence="1">8651_t:CDS:1</fullName>
    </submittedName>
</protein>
<proteinExistence type="predicted"/>
<accession>A0ACA9L1N7</accession>
<organism evidence="1 2">
    <name type="scientific">Scutellospora calospora</name>
    <dbReference type="NCBI Taxonomy" id="85575"/>
    <lineage>
        <taxon>Eukaryota</taxon>
        <taxon>Fungi</taxon>
        <taxon>Fungi incertae sedis</taxon>
        <taxon>Mucoromycota</taxon>
        <taxon>Glomeromycotina</taxon>
        <taxon>Glomeromycetes</taxon>
        <taxon>Diversisporales</taxon>
        <taxon>Gigasporaceae</taxon>
        <taxon>Scutellospora</taxon>
    </lineage>
</organism>
<sequence>MRIINQTQLDQTTSQSSIIEPLKLELLKCQKENDELISRNQILQNDNSRLIYINSVLQDEVTKLRKECGSTHQKSEMHNVWCNSCAFPIKGVRYKCGNCQKYDLCDACIDSNHDATHVFIKIKQPLDLSSYDAPLLPQFKISDSHTL</sequence>